<feature type="transmembrane region" description="Helical" evidence="1">
    <location>
        <begin position="50"/>
        <end position="76"/>
    </location>
</feature>
<evidence type="ECO:0000313" key="2">
    <source>
        <dbReference type="EMBL" id="APJ38273.1"/>
    </source>
</evidence>
<evidence type="ECO:0000256" key="1">
    <source>
        <dbReference type="SAM" id="Phobius"/>
    </source>
</evidence>
<feature type="transmembrane region" description="Helical" evidence="1">
    <location>
        <begin position="12"/>
        <end position="29"/>
    </location>
</feature>
<organism evidence="2 3">
    <name type="scientific">Mycoplasmopsis pullorum</name>
    <dbReference type="NCBI Taxonomy" id="48003"/>
    <lineage>
        <taxon>Bacteria</taxon>
        <taxon>Bacillati</taxon>
        <taxon>Mycoplasmatota</taxon>
        <taxon>Mycoplasmoidales</taxon>
        <taxon>Metamycoplasmataceae</taxon>
        <taxon>Mycoplasmopsis</taxon>
    </lineage>
</organism>
<sequence length="173" mass="20919">MVHVKSTPNDDSNFIFLLILILIFYIIFSPMSKNRRNDKIKRRFVKWNPFFMAVFQNGGFLLPLFFIGLAFLWIWFVWTLLGNFYKPSFENGSVVVKTIFCMIIFYLMMLFAAWWILIMILLIFVGFLYIKRQTHKERFTLFLIILKALAFDFRKYSYDEIFSNENYDLSNKK</sequence>
<dbReference type="EMBL" id="CP017813">
    <property type="protein sequence ID" value="APJ38273.1"/>
    <property type="molecule type" value="Genomic_DNA"/>
</dbReference>
<dbReference type="AlphaFoldDB" id="A0A1L4FRN8"/>
<reference evidence="3" key="1">
    <citation type="submission" date="2016-10" db="EMBL/GenBank/DDBJ databases">
        <authorList>
            <person name="Beylefeld A."/>
            <person name="Abolnik C."/>
        </authorList>
    </citation>
    <scope>NUCLEOTIDE SEQUENCE [LARGE SCALE GENOMIC DNA]</scope>
    <source>
        <strain evidence="3">B359_6</strain>
    </source>
</reference>
<keyword evidence="1" id="KW-0472">Membrane</keyword>
<feature type="transmembrane region" description="Helical" evidence="1">
    <location>
        <begin position="96"/>
        <end position="129"/>
    </location>
</feature>
<keyword evidence="3" id="KW-1185">Reference proteome</keyword>
<keyword evidence="1" id="KW-1133">Transmembrane helix</keyword>
<keyword evidence="1" id="KW-0812">Transmembrane</keyword>
<gene>
    <name evidence="2" type="ORF">BLA55_01080</name>
</gene>
<proteinExistence type="predicted"/>
<accession>A0A1L4FRN8</accession>
<dbReference type="KEGG" id="mpul:BLA55_01080"/>
<protein>
    <submittedName>
        <fullName evidence="2">Uncharacterized protein</fullName>
    </submittedName>
</protein>
<evidence type="ECO:0000313" key="3">
    <source>
        <dbReference type="Proteomes" id="UP000184322"/>
    </source>
</evidence>
<dbReference type="Proteomes" id="UP000184322">
    <property type="component" value="Chromosome"/>
</dbReference>
<name>A0A1L4FRN8_9BACT</name>